<name>A0A2T5FWM4_9SPHN</name>
<keyword evidence="1" id="KW-1133">Transmembrane helix</keyword>
<proteinExistence type="predicted"/>
<evidence type="ECO:0000313" key="2">
    <source>
        <dbReference type="EMBL" id="PTQ10181.1"/>
    </source>
</evidence>
<dbReference type="InterPro" id="IPR007039">
    <property type="entry name" value="TrbC/VirB2"/>
</dbReference>
<feature type="transmembrane region" description="Helical" evidence="1">
    <location>
        <begin position="121"/>
        <end position="141"/>
    </location>
</feature>
<evidence type="ECO:0000256" key="1">
    <source>
        <dbReference type="SAM" id="Phobius"/>
    </source>
</evidence>
<dbReference type="OrthoDB" id="9814329at2"/>
<comment type="caution">
    <text evidence="2">The sequence shown here is derived from an EMBL/GenBank/DDBJ whole genome shotgun (WGS) entry which is preliminary data.</text>
</comment>
<protein>
    <submittedName>
        <fullName evidence="2">Conjugal transfer protein TrbC</fullName>
    </submittedName>
</protein>
<evidence type="ECO:0000313" key="3">
    <source>
        <dbReference type="Proteomes" id="UP000244162"/>
    </source>
</evidence>
<dbReference type="EMBL" id="NWBU01000010">
    <property type="protein sequence ID" value="PTQ10181.1"/>
    <property type="molecule type" value="Genomic_DNA"/>
</dbReference>
<accession>A0A2T5FWM4</accession>
<keyword evidence="1" id="KW-0472">Membrane</keyword>
<dbReference type="Proteomes" id="UP000244162">
    <property type="component" value="Unassembled WGS sequence"/>
</dbReference>
<feature type="transmembrane region" description="Helical" evidence="1">
    <location>
        <begin position="53"/>
        <end position="72"/>
    </location>
</feature>
<dbReference type="Pfam" id="PF04956">
    <property type="entry name" value="TrbC"/>
    <property type="match status" value="1"/>
</dbReference>
<keyword evidence="3" id="KW-1185">Reference proteome</keyword>
<sequence length="147" mass="15750">MVRIRPGEPFQSETANAVRRSFYSRLFSGRDQRPEKPAPRSDYPNRVQRHIRTAAAIALVSLALAPAAHASGSSMPWVAPLQSILESIEGPVAKIIAVIIITGLTLAFGDTSGGFRRLIQIVFGLSIAFAASSFFVSFFSFGGGALV</sequence>
<organism evidence="2 3">
    <name type="scientific">Sphingomonas oleivorans</name>
    <dbReference type="NCBI Taxonomy" id="1735121"/>
    <lineage>
        <taxon>Bacteria</taxon>
        <taxon>Pseudomonadati</taxon>
        <taxon>Pseudomonadota</taxon>
        <taxon>Alphaproteobacteria</taxon>
        <taxon>Sphingomonadales</taxon>
        <taxon>Sphingomonadaceae</taxon>
        <taxon>Sphingomonas</taxon>
    </lineage>
</organism>
<keyword evidence="1" id="KW-0812">Transmembrane</keyword>
<reference evidence="2 3" key="1">
    <citation type="submission" date="2017-09" db="EMBL/GenBank/DDBJ databases">
        <title>Sphingomonas panjinensis sp.nov., isolated from oil-contaminated soil.</title>
        <authorList>
            <person name="Wang L."/>
            <person name="Chen L."/>
        </authorList>
    </citation>
    <scope>NUCLEOTIDE SEQUENCE [LARGE SCALE GENOMIC DNA]</scope>
    <source>
        <strain evidence="2 3">FW-11</strain>
    </source>
</reference>
<dbReference type="AlphaFoldDB" id="A0A2T5FWM4"/>
<gene>
    <name evidence="2" type="ORF">CLG96_13765</name>
</gene>
<feature type="transmembrane region" description="Helical" evidence="1">
    <location>
        <begin position="92"/>
        <end position="109"/>
    </location>
</feature>